<evidence type="ECO:0000256" key="3">
    <source>
        <dbReference type="ARBA" id="ARBA00022722"/>
    </source>
</evidence>
<evidence type="ECO:0000313" key="8">
    <source>
        <dbReference type="EMBL" id="GJS91973.1"/>
    </source>
</evidence>
<gene>
    <name evidence="8" type="ORF">Tco_0774609</name>
</gene>
<keyword evidence="3" id="KW-0540">Nuclease</keyword>
<evidence type="ECO:0000256" key="4">
    <source>
        <dbReference type="ARBA" id="ARBA00022759"/>
    </source>
</evidence>
<evidence type="ECO:0000313" key="9">
    <source>
        <dbReference type="Proteomes" id="UP001151760"/>
    </source>
</evidence>
<protein>
    <submittedName>
        <fullName evidence="8">Reverse transcriptase domain-containing protein</fullName>
    </submittedName>
</protein>
<dbReference type="EMBL" id="BQNB010011547">
    <property type="protein sequence ID" value="GJS91973.1"/>
    <property type="molecule type" value="Genomic_DNA"/>
</dbReference>
<reference evidence="8" key="1">
    <citation type="journal article" date="2022" name="Int. J. Mol. Sci.">
        <title>Draft Genome of Tanacetum Coccineum: Genomic Comparison of Closely Related Tanacetum-Family Plants.</title>
        <authorList>
            <person name="Yamashiro T."/>
            <person name="Shiraishi A."/>
            <person name="Nakayama K."/>
            <person name="Satake H."/>
        </authorList>
    </citation>
    <scope>NUCLEOTIDE SEQUENCE</scope>
</reference>
<evidence type="ECO:0000256" key="5">
    <source>
        <dbReference type="ARBA" id="ARBA00022801"/>
    </source>
</evidence>
<dbReference type="InterPro" id="IPR043502">
    <property type="entry name" value="DNA/RNA_pol_sf"/>
</dbReference>
<evidence type="ECO:0000259" key="7">
    <source>
        <dbReference type="Pfam" id="PF17917"/>
    </source>
</evidence>
<dbReference type="PANTHER" id="PTHR34072">
    <property type="entry name" value="ENZYMATIC POLYPROTEIN-RELATED"/>
    <property type="match status" value="1"/>
</dbReference>
<evidence type="ECO:0000256" key="2">
    <source>
        <dbReference type="ARBA" id="ARBA00022695"/>
    </source>
</evidence>
<organism evidence="8 9">
    <name type="scientific">Tanacetum coccineum</name>
    <dbReference type="NCBI Taxonomy" id="301880"/>
    <lineage>
        <taxon>Eukaryota</taxon>
        <taxon>Viridiplantae</taxon>
        <taxon>Streptophyta</taxon>
        <taxon>Embryophyta</taxon>
        <taxon>Tracheophyta</taxon>
        <taxon>Spermatophyta</taxon>
        <taxon>Magnoliopsida</taxon>
        <taxon>eudicotyledons</taxon>
        <taxon>Gunneridae</taxon>
        <taxon>Pentapetalae</taxon>
        <taxon>asterids</taxon>
        <taxon>campanulids</taxon>
        <taxon>Asterales</taxon>
        <taxon>Asteraceae</taxon>
        <taxon>Asteroideae</taxon>
        <taxon>Anthemideae</taxon>
        <taxon>Anthemidinae</taxon>
        <taxon>Tanacetum</taxon>
    </lineage>
</organism>
<keyword evidence="2" id="KW-0548">Nucleotidyltransferase</keyword>
<comment type="caution">
    <text evidence="8">The sequence shown here is derived from an EMBL/GenBank/DDBJ whole genome shotgun (WGS) entry which is preliminary data.</text>
</comment>
<feature type="domain" description="Reverse transcriptase RNase H-like" evidence="7">
    <location>
        <begin position="2"/>
        <end position="80"/>
    </location>
</feature>
<dbReference type="Pfam" id="PF17917">
    <property type="entry name" value="RT_RNaseH"/>
    <property type="match status" value="1"/>
</dbReference>
<dbReference type="InterPro" id="IPR041373">
    <property type="entry name" value="RT_RNaseH"/>
</dbReference>
<keyword evidence="1" id="KW-0808">Transferase</keyword>
<reference evidence="8" key="2">
    <citation type="submission" date="2022-01" db="EMBL/GenBank/DDBJ databases">
        <authorList>
            <person name="Yamashiro T."/>
            <person name="Shiraishi A."/>
            <person name="Satake H."/>
            <person name="Nakayama K."/>
        </authorList>
    </citation>
    <scope>NUCLEOTIDE SEQUENCE</scope>
</reference>
<dbReference type="GO" id="GO:0003964">
    <property type="term" value="F:RNA-directed DNA polymerase activity"/>
    <property type="evidence" value="ECO:0007669"/>
    <property type="project" value="UniProtKB-KW"/>
</dbReference>
<dbReference type="SUPFAM" id="SSF56672">
    <property type="entry name" value="DNA/RNA polymerases"/>
    <property type="match status" value="1"/>
</dbReference>
<keyword evidence="9" id="KW-1185">Reference proteome</keyword>
<sequence>MPFELMCDASDFAVGAVLGKRVDGKFKPIYYASKTLNNAQEHYNTTEKELLAVVFTFDKFRPYLILSKTVVYTDHYALKLENLHMEVLTEKEIADEFLDEHLMMLKAKFNNDEPLEVATVGKPASIEFKRIILTGFRSCTSRSRYWSVSKQTTRTSTLSNGVFLGRDGNKTRTRWGPDIRTRFDQGIPELTRDGDGDGESPILKTGMGAGMVIPLDTRILVPDEDGMGLKSLSPLGMGSGMGIDIEIGDRDGKHDPRNSPTHCHPYSWVDPSGSGWIMERIYLTLTAL</sequence>
<dbReference type="Gene3D" id="3.10.20.370">
    <property type="match status" value="1"/>
</dbReference>
<keyword evidence="6 8" id="KW-0695">RNA-directed DNA polymerase</keyword>
<keyword evidence="4" id="KW-0255">Endonuclease</keyword>
<accession>A0ABQ4ZT89</accession>
<evidence type="ECO:0000256" key="6">
    <source>
        <dbReference type="ARBA" id="ARBA00022918"/>
    </source>
</evidence>
<keyword evidence="5" id="KW-0378">Hydrolase</keyword>
<dbReference type="CDD" id="cd09274">
    <property type="entry name" value="RNase_HI_RT_Ty3"/>
    <property type="match status" value="1"/>
</dbReference>
<proteinExistence type="predicted"/>
<dbReference type="Proteomes" id="UP001151760">
    <property type="component" value="Unassembled WGS sequence"/>
</dbReference>
<dbReference type="PANTHER" id="PTHR34072:SF44">
    <property type="entry name" value="RNA-DIRECTED DNA POLYMERASE"/>
    <property type="match status" value="1"/>
</dbReference>
<evidence type="ECO:0000256" key="1">
    <source>
        <dbReference type="ARBA" id="ARBA00022679"/>
    </source>
</evidence>
<name>A0ABQ4ZT89_9ASTR</name>